<feature type="signal peptide" evidence="1">
    <location>
        <begin position="1"/>
        <end position="25"/>
    </location>
</feature>
<dbReference type="AlphaFoldDB" id="A0A2N1J4I6"/>
<evidence type="ECO:0000259" key="2">
    <source>
        <dbReference type="SMART" id="SM01235"/>
    </source>
</evidence>
<name>A0A2N1J4I6_9BACT</name>
<dbReference type="KEGG" id="ahs:AHALO_0543"/>
<dbReference type="OrthoDB" id="196738at2"/>
<organism evidence="3 4">
    <name type="scientific">Malaciobacter halophilus</name>
    <dbReference type="NCBI Taxonomy" id="197482"/>
    <lineage>
        <taxon>Bacteria</taxon>
        <taxon>Pseudomonadati</taxon>
        <taxon>Campylobacterota</taxon>
        <taxon>Epsilonproteobacteria</taxon>
        <taxon>Campylobacterales</taxon>
        <taxon>Arcobacteraceae</taxon>
        <taxon>Malaciobacter</taxon>
    </lineage>
</organism>
<sequence>MKKALLIFFLVFVAMQFIRPTQQNAKVVNELEIEAKPEIMKIFKTSCYDCHSNKTKWPWYSQVAPFSWIISSHVEDGRKALNFNLWKEYDEQKQKDKLKAIYKKIYAAMPLKSYTRFHDEAKLTKEQREMIRDWTGVRR</sequence>
<dbReference type="Pfam" id="PF14376">
    <property type="entry name" value="Haem_bd"/>
    <property type="match status" value="1"/>
</dbReference>
<dbReference type="InterPro" id="IPR025992">
    <property type="entry name" value="Haem-bd"/>
</dbReference>
<feature type="domain" description="Haem-binding" evidence="2">
    <location>
        <begin position="9"/>
        <end position="139"/>
    </location>
</feature>
<dbReference type="Proteomes" id="UP000233248">
    <property type="component" value="Unassembled WGS sequence"/>
</dbReference>
<dbReference type="EMBL" id="NXIF01000017">
    <property type="protein sequence ID" value="PKI81382.1"/>
    <property type="molecule type" value="Genomic_DNA"/>
</dbReference>
<dbReference type="SMART" id="SM01235">
    <property type="entry name" value="Haem_bd"/>
    <property type="match status" value="1"/>
</dbReference>
<keyword evidence="4" id="KW-1185">Reference proteome</keyword>
<comment type="caution">
    <text evidence="3">The sequence shown here is derived from an EMBL/GenBank/DDBJ whole genome shotgun (WGS) entry which is preliminary data.</text>
</comment>
<accession>A0A2N1J4I6</accession>
<evidence type="ECO:0000313" key="4">
    <source>
        <dbReference type="Proteomes" id="UP000233248"/>
    </source>
</evidence>
<evidence type="ECO:0000256" key="1">
    <source>
        <dbReference type="SAM" id="SignalP"/>
    </source>
</evidence>
<feature type="chain" id="PRO_5014929727" evidence="1">
    <location>
        <begin position="26"/>
        <end position="139"/>
    </location>
</feature>
<proteinExistence type="predicted"/>
<gene>
    <name evidence="3" type="ORF">CP960_04685</name>
</gene>
<evidence type="ECO:0000313" key="3">
    <source>
        <dbReference type="EMBL" id="PKI81382.1"/>
    </source>
</evidence>
<protein>
    <submittedName>
        <fullName evidence="3">Cytochrome C</fullName>
    </submittedName>
</protein>
<dbReference type="RefSeq" id="WP_101184210.1">
    <property type="nucleotide sequence ID" value="NZ_CP031218.1"/>
</dbReference>
<keyword evidence="1" id="KW-0732">Signal</keyword>
<reference evidence="3 4" key="1">
    <citation type="submission" date="2017-09" db="EMBL/GenBank/DDBJ databases">
        <title>Genomics of the genus Arcobacter.</title>
        <authorList>
            <person name="Perez-Cataluna A."/>
            <person name="Figueras M.J."/>
            <person name="Salas-Masso N."/>
        </authorList>
    </citation>
    <scope>NUCLEOTIDE SEQUENCE [LARGE SCALE GENOMIC DNA]</scope>
    <source>
        <strain evidence="3 4">DSM 18005</strain>
    </source>
</reference>